<feature type="transmembrane region" description="Helical" evidence="9">
    <location>
        <begin position="132"/>
        <end position="156"/>
    </location>
</feature>
<feature type="transmembrane region" description="Helical" evidence="9">
    <location>
        <begin position="46"/>
        <end position="70"/>
    </location>
</feature>
<protein>
    <recommendedName>
        <fullName evidence="9">TRAP transporter small permease protein</fullName>
    </recommendedName>
</protein>
<keyword evidence="12" id="KW-1185">Reference proteome</keyword>
<evidence type="ECO:0000256" key="5">
    <source>
        <dbReference type="ARBA" id="ARBA00022692"/>
    </source>
</evidence>
<dbReference type="GO" id="GO:0005886">
    <property type="term" value="C:plasma membrane"/>
    <property type="evidence" value="ECO:0007669"/>
    <property type="project" value="UniProtKB-SubCell"/>
</dbReference>
<comment type="similarity">
    <text evidence="8 9">Belongs to the TRAP transporter small permease family.</text>
</comment>
<evidence type="ECO:0000259" key="10">
    <source>
        <dbReference type="Pfam" id="PF04290"/>
    </source>
</evidence>
<comment type="function">
    <text evidence="9">Part of the tripartite ATP-independent periplasmic (TRAP) transport system.</text>
</comment>
<comment type="caution">
    <text evidence="11">The sequence shown here is derived from an EMBL/GenBank/DDBJ whole genome shotgun (WGS) entry which is preliminary data.</text>
</comment>
<dbReference type="GO" id="GO:0015740">
    <property type="term" value="P:C4-dicarboxylate transport"/>
    <property type="evidence" value="ECO:0007669"/>
    <property type="project" value="TreeGrafter"/>
</dbReference>
<comment type="subunit">
    <text evidence="9">The complex comprises the extracytoplasmic solute receptor protein and the two transmembrane proteins.</text>
</comment>
<keyword evidence="2 9" id="KW-0813">Transport</keyword>
<feature type="transmembrane region" description="Helical" evidence="9">
    <location>
        <begin position="91"/>
        <end position="112"/>
    </location>
</feature>
<evidence type="ECO:0000256" key="7">
    <source>
        <dbReference type="ARBA" id="ARBA00023136"/>
    </source>
</evidence>
<comment type="subcellular location">
    <subcellularLocation>
        <location evidence="1 9">Cell inner membrane</location>
        <topology evidence="1 9">Multi-pass membrane protein</topology>
    </subcellularLocation>
</comment>
<keyword evidence="6 9" id="KW-1133">Transmembrane helix</keyword>
<dbReference type="Pfam" id="PF04290">
    <property type="entry name" value="DctQ"/>
    <property type="match status" value="1"/>
</dbReference>
<dbReference type="InterPro" id="IPR007387">
    <property type="entry name" value="TRAP_DctQ"/>
</dbReference>
<dbReference type="GO" id="GO:0022857">
    <property type="term" value="F:transmembrane transporter activity"/>
    <property type="evidence" value="ECO:0007669"/>
    <property type="project" value="UniProtKB-UniRule"/>
</dbReference>
<keyword evidence="5 9" id="KW-0812">Transmembrane</keyword>
<evidence type="ECO:0000256" key="6">
    <source>
        <dbReference type="ARBA" id="ARBA00022989"/>
    </source>
</evidence>
<accession>A0AAW5R3I2</accession>
<evidence type="ECO:0000256" key="3">
    <source>
        <dbReference type="ARBA" id="ARBA00022475"/>
    </source>
</evidence>
<dbReference type="RefSeq" id="WP_261617551.1">
    <property type="nucleotide sequence ID" value="NZ_JALIDZ010000009.1"/>
</dbReference>
<evidence type="ECO:0000256" key="8">
    <source>
        <dbReference type="ARBA" id="ARBA00038436"/>
    </source>
</evidence>
<keyword evidence="7 9" id="KW-0472">Membrane</keyword>
<dbReference type="InterPro" id="IPR055348">
    <property type="entry name" value="DctQ"/>
</dbReference>
<evidence type="ECO:0000256" key="2">
    <source>
        <dbReference type="ARBA" id="ARBA00022448"/>
    </source>
</evidence>
<dbReference type="EMBL" id="JALIDZ010000009">
    <property type="protein sequence ID" value="MCT8973972.1"/>
    <property type="molecule type" value="Genomic_DNA"/>
</dbReference>
<keyword evidence="4 9" id="KW-0997">Cell inner membrane</keyword>
<feature type="domain" description="Tripartite ATP-independent periplasmic transporters DctQ component" evidence="10">
    <location>
        <begin position="30"/>
        <end position="155"/>
    </location>
</feature>
<dbReference type="Proteomes" id="UP001320898">
    <property type="component" value="Unassembled WGS sequence"/>
</dbReference>
<evidence type="ECO:0000313" key="12">
    <source>
        <dbReference type="Proteomes" id="UP001320898"/>
    </source>
</evidence>
<feature type="transmembrane region" description="Helical" evidence="9">
    <location>
        <begin position="12"/>
        <end position="34"/>
    </location>
</feature>
<evidence type="ECO:0000256" key="4">
    <source>
        <dbReference type="ARBA" id="ARBA00022519"/>
    </source>
</evidence>
<reference evidence="11 12" key="1">
    <citation type="submission" date="2022-04" db="EMBL/GenBank/DDBJ databases">
        <authorList>
            <person name="Ye Y.-Q."/>
            <person name="Du Z.-J."/>
        </authorList>
    </citation>
    <scope>NUCLEOTIDE SEQUENCE [LARGE SCALE GENOMIC DNA]</scope>
    <source>
        <strain evidence="11 12">A6E488</strain>
    </source>
</reference>
<organism evidence="11 12">
    <name type="scientific">Microbaculum marinisediminis</name>
    <dbReference type="NCBI Taxonomy" id="2931392"/>
    <lineage>
        <taxon>Bacteria</taxon>
        <taxon>Pseudomonadati</taxon>
        <taxon>Pseudomonadota</taxon>
        <taxon>Alphaproteobacteria</taxon>
        <taxon>Hyphomicrobiales</taxon>
        <taxon>Tepidamorphaceae</taxon>
        <taxon>Microbaculum</taxon>
    </lineage>
</organism>
<name>A0AAW5R3I2_9HYPH</name>
<proteinExistence type="inferred from homology"/>
<sequence length="173" mass="18733">MNLDRIQDANVRLTRGIALIGLIGLLIVATATLVDVLSRWLLNAPIAGVYDLSTLFISVTMAACFPAALASRQNIQVTFLAELLPAKVEQVLDVVAGIVTLAFFALLAWQLAVYCGELLESGETSFILEVPIAPWWIVVTALFFLCIPVQILVVFVDVARLFRHSPAVKKGAA</sequence>
<keyword evidence="3" id="KW-1003">Cell membrane</keyword>
<dbReference type="AlphaFoldDB" id="A0AAW5R3I2"/>
<evidence type="ECO:0000313" key="11">
    <source>
        <dbReference type="EMBL" id="MCT8973972.1"/>
    </source>
</evidence>
<gene>
    <name evidence="11" type="ORF">MUB46_19060</name>
</gene>
<dbReference type="PANTHER" id="PTHR35011">
    <property type="entry name" value="2,3-DIKETO-L-GULONATE TRAP TRANSPORTER SMALL PERMEASE PROTEIN YIAM"/>
    <property type="match status" value="1"/>
</dbReference>
<dbReference type="PANTHER" id="PTHR35011:SF10">
    <property type="entry name" value="TRAP TRANSPORTER SMALL PERMEASE PROTEIN"/>
    <property type="match status" value="1"/>
</dbReference>
<evidence type="ECO:0000256" key="9">
    <source>
        <dbReference type="RuleBase" id="RU369079"/>
    </source>
</evidence>
<evidence type="ECO:0000256" key="1">
    <source>
        <dbReference type="ARBA" id="ARBA00004429"/>
    </source>
</evidence>